<evidence type="ECO:0000256" key="2">
    <source>
        <dbReference type="ARBA" id="ARBA00008072"/>
    </source>
</evidence>
<dbReference type="FunFam" id="3.40.50.720:FF:000022">
    <property type="entry name" value="Cinnamyl alcohol dehydrogenase"/>
    <property type="match status" value="1"/>
</dbReference>
<keyword evidence="5" id="KW-0560">Oxidoreductase</keyword>
<evidence type="ECO:0000256" key="1">
    <source>
        <dbReference type="ARBA" id="ARBA00001947"/>
    </source>
</evidence>
<evidence type="ECO:0000256" key="4">
    <source>
        <dbReference type="ARBA" id="ARBA00022833"/>
    </source>
</evidence>
<dbReference type="GO" id="GO:0046872">
    <property type="term" value="F:metal ion binding"/>
    <property type="evidence" value="ECO:0007669"/>
    <property type="project" value="UniProtKB-KW"/>
</dbReference>
<dbReference type="SUPFAM" id="SSF50129">
    <property type="entry name" value="GroES-like"/>
    <property type="match status" value="1"/>
</dbReference>
<dbReference type="Proteomes" id="UP001215712">
    <property type="component" value="Unassembled WGS sequence"/>
</dbReference>
<reference evidence="7" key="2">
    <citation type="submission" date="2023-01" db="EMBL/GenBank/DDBJ databases">
        <authorList>
            <person name="Petersen C."/>
        </authorList>
    </citation>
    <scope>NUCLEOTIDE SEQUENCE</scope>
    <source>
        <strain evidence="7">IBT 17514</strain>
    </source>
</reference>
<accession>A0AAD6MRW4</accession>
<organism evidence="7 8">
    <name type="scientific">Penicillium malachiteum</name>
    <dbReference type="NCBI Taxonomy" id="1324776"/>
    <lineage>
        <taxon>Eukaryota</taxon>
        <taxon>Fungi</taxon>
        <taxon>Dikarya</taxon>
        <taxon>Ascomycota</taxon>
        <taxon>Pezizomycotina</taxon>
        <taxon>Eurotiomycetes</taxon>
        <taxon>Eurotiomycetidae</taxon>
        <taxon>Eurotiales</taxon>
        <taxon>Aspergillaceae</taxon>
        <taxon>Penicillium</taxon>
    </lineage>
</organism>
<dbReference type="InterPro" id="IPR020843">
    <property type="entry name" value="ER"/>
</dbReference>
<dbReference type="GO" id="GO:0004022">
    <property type="term" value="F:alcohol dehydrogenase (NAD+) activity"/>
    <property type="evidence" value="ECO:0007669"/>
    <property type="project" value="TreeGrafter"/>
</dbReference>
<sequence>MMNYTLSVFRGSESGEITQDQISRSLSSNEVLLEITHASICGTDDIYLQSSQALGHEGVGIVRKKSAGVRSVSVGDRVGVCYIQKVCGKCDLCISGWNQYCQERKRYGADQPQQGCLGDQAIWSAGTLIPIPKSYSSSHAAACMCGGATAWTVLTKYNIQPGQRVGVIGVGGMGHLAVKLSAALGYETVVFSRSFSKREDCTEFGAKEFHILRKEGLSDDGSASSRKFQPVDHLLVCSSAPEDFSMLMKLVATHGTIYPLTVSLHSVSVPLLAMIDRGIRIQGSLTASTDSIAQMLEFCNENHVYPKIKALSMNREGIERAFQSMKDGQVRYKTILVKDACDSE</sequence>
<dbReference type="Gene3D" id="3.40.50.720">
    <property type="entry name" value="NAD(P)-binding Rossmann-like Domain"/>
    <property type="match status" value="1"/>
</dbReference>
<dbReference type="EMBL" id="JAQJAN010000019">
    <property type="protein sequence ID" value="KAJ5709449.1"/>
    <property type="molecule type" value="Genomic_DNA"/>
</dbReference>
<feature type="domain" description="Enoyl reductase (ER)" evidence="6">
    <location>
        <begin position="11"/>
        <end position="336"/>
    </location>
</feature>
<dbReference type="SMART" id="SM00829">
    <property type="entry name" value="PKS_ER"/>
    <property type="match status" value="1"/>
</dbReference>
<keyword evidence="8" id="KW-1185">Reference proteome</keyword>
<evidence type="ECO:0000256" key="3">
    <source>
        <dbReference type="ARBA" id="ARBA00022723"/>
    </source>
</evidence>
<proteinExistence type="inferred from homology"/>
<dbReference type="Pfam" id="PF08240">
    <property type="entry name" value="ADH_N"/>
    <property type="match status" value="1"/>
</dbReference>
<dbReference type="Pfam" id="PF00107">
    <property type="entry name" value="ADH_zinc_N"/>
    <property type="match status" value="1"/>
</dbReference>
<evidence type="ECO:0000313" key="7">
    <source>
        <dbReference type="EMBL" id="KAJ5709449.1"/>
    </source>
</evidence>
<evidence type="ECO:0000259" key="6">
    <source>
        <dbReference type="SMART" id="SM00829"/>
    </source>
</evidence>
<dbReference type="Gene3D" id="3.90.180.10">
    <property type="entry name" value="Medium-chain alcohol dehydrogenases, catalytic domain"/>
    <property type="match status" value="1"/>
</dbReference>
<comment type="caution">
    <text evidence="7">The sequence shown here is derived from an EMBL/GenBank/DDBJ whole genome shotgun (WGS) entry which is preliminary data.</text>
</comment>
<dbReference type="GO" id="GO:0005737">
    <property type="term" value="C:cytoplasm"/>
    <property type="evidence" value="ECO:0007669"/>
    <property type="project" value="TreeGrafter"/>
</dbReference>
<name>A0AAD6MRW4_9EURO</name>
<dbReference type="InterPro" id="IPR013154">
    <property type="entry name" value="ADH-like_N"/>
</dbReference>
<dbReference type="InterPro" id="IPR036291">
    <property type="entry name" value="NAD(P)-bd_dom_sf"/>
</dbReference>
<dbReference type="InterPro" id="IPR013149">
    <property type="entry name" value="ADH-like_C"/>
</dbReference>
<dbReference type="PANTHER" id="PTHR42940:SF8">
    <property type="entry name" value="VACUOLAR PROTEIN SORTING-ASSOCIATED PROTEIN 11"/>
    <property type="match status" value="1"/>
</dbReference>
<evidence type="ECO:0000256" key="5">
    <source>
        <dbReference type="ARBA" id="ARBA00023002"/>
    </source>
</evidence>
<comment type="cofactor">
    <cofactor evidence="1">
        <name>Zn(2+)</name>
        <dbReference type="ChEBI" id="CHEBI:29105"/>
    </cofactor>
</comment>
<dbReference type="SUPFAM" id="SSF51735">
    <property type="entry name" value="NAD(P)-binding Rossmann-fold domains"/>
    <property type="match status" value="1"/>
</dbReference>
<reference evidence="7" key="1">
    <citation type="journal article" date="2023" name="IMA Fungus">
        <title>Comparative genomic study of the Penicillium genus elucidates a diverse pangenome and 15 lateral gene transfer events.</title>
        <authorList>
            <person name="Petersen C."/>
            <person name="Sorensen T."/>
            <person name="Nielsen M.R."/>
            <person name="Sondergaard T.E."/>
            <person name="Sorensen J.L."/>
            <person name="Fitzpatrick D.A."/>
            <person name="Frisvad J.C."/>
            <person name="Nielsen K.L."/>
        </authorList>
    </citation>
    <scope>NUCLEOTIDE SEQUENCE</scope>
    <source>
        <strain evidence="7">IBT 17514</strain>
    </source>
</reference>
<dbReference type="PANTHER" id="PTHR42940">
    <property type="entry name" value="ALCOHOL DEHYDROGENASE 1-RELATED"/>
    <property type="match status" value="1"/>
</dbReference>
<evidence type="ECO:0000313" key="8">
    <source>
        <dbReference type="Proteomes" id="UP001215712"/>
    </source>
</evidence>
<keyword evidence="3" id="KW-0479">Metal-binding</keyword>
<gene>
    <name evidence="7" type="ORF">N7493_010783</name>
</gene>
<protein>
    <submittedName>
        <fullName evidence="7">Alcohol dehydrogenase</fullName>
    </submittedName>
</protein>
<keyword evidence="4" id="KW-0862">Zinc</keyword>
<dbReference type="InterPro" id="IPR011032">
    <property type="entry name" value="GroES-like_sf"/>
</dbReference>
<dbReference type="AlphaFoldDB" id="A0AAD6MRW4"/>
<comment type="similarity">
    <text evidence="2">Belongs to the zinc-containing alcohol dehydrogenase family.</text>
</comment>